<evidence type="ECO:0000313" key="3">
    <source>
        <dbReference type="Proteomes" id="UP000800093"/>
    </source>
</evidence>
<dbReference type="EMBL" id="ML986650">
    <property type="protein sequence ID" value="KAF2261754.1"/>
    <property type="molecule type" value="Genomic_DNA"/>
</dbReference>
<accession>A0A9P4K951</accession>
<feature type="region of interest" description="Disordered" evidence="1">
    <location>
        <begin position="59"/>
        <end position="108"/>
    </location>
</feature>
<dbReference type="Proteomes" id="UP000800093">
    <property type="component" value="Unassembled WGS sequence"/>
</dbReference>
<protein>
    <submittedName>
        <fullName evidence="2">Uncharacterized protein</fullName>
    </submittedName>
</protein>
<sequence length="127" mass="13329">MSTAMHSGSSADPRTETGLLSACCCCCWKPSRTHQSRLASPRRTAALLSVCSSPTVPDFWLPGHPPPPTKTLSSGGTRYNAGANPTNALASSAHSGHPHADLPFTGHGERPRPSVVICSLKRAKTDI</sequence>
<feature type="compositionally biased region" description="Polar residues" evidence="1">
    <location>
        <begin position="70"/>
        <end position="94"/>
    </location>
</feature>
<dbReference type="AlphaFoldDB" id="A0A9P4K951"/>
<proteinExistence type="predicted"/>
<reference evidence="3" key="1">
    <citation type="journal article" date="2020" name="Stud. Mycol.">
        <title>101 Dothideomycetes genomes: A test case for predicting lifestyles and emergence of pathogens.</title>
        <authorList>
            <person name="Haridas S."/>
            <person name="Albert R."/>
            <person name="Binder M."/>
            <person name="Bloem J."/>
            <person name="LaButti K."/>
            <person name="Salamov A."/>
            <person name="Andreopoulos B."/>
            <person name="Baker S."/>
            <person name="Barry K."/>
            <person name="Bills G."/>
            <person name="Bluhm B."/>
            <person name="Cannon C."/>
            <person name="Castanera R."/>
            <person name="Culley D."/>
            <person name="Daum C."/>
            <person name="Ezra D."/>
            <person name="Gonzalez J."/>
            <person name="Henrissat B."/>
            <person name="Kuo A."/>
            <person name="Liang C."/>
            <person name="Lipzen A."/>
            <person name="Lutzoni F."/>
            <person name="Magnuson J."/>
            <person name="Mondo S."/>
            <person name="Nolan M."/>
            <person name="Ohm R."/>
            <person name="Pangilinan J."/>
            <person name="Park H.-J."/>
            <person name="Ramirez L."/>
            <person name="Alfaro M."/>
            <person name="Sun H."/>
            <person name="Tritt A."/>
            <person name="Yoshinaga Y."/>
            <person name="Zwiers L.-H."/>
            <person name="Turgeon B."/>
            <person name="Goodwin S."/>
            <person name="Spatafora J."/>
            <person name="Crous P."/>
            <person name="Grigoriev I."/>
        </authorList>
    </citation>
    <scope>NUCLEOTIDE SEQUENCE [LARGE SCALE GENOMIC DNA]</scope>
    <source>
        <strain evidence="3">CBS 304.66</strain>
    </source>
</reference>
<organism evidence="2 3">
    <name type="scientific">Lojkania enalia</name>
    <dbReference type="NCBI Taxonomy" id="147567"/>
    <lineage>
        <taxon>Eukaryota</taxon>
        <taxon>Fungi</taxon>
        <taxon>Dikarya</taxon>
        <taxon>Ascomycota</taxon>
        <taxon>Pezizomycotina</taxon>
        <taxon>Dothideomycetes</taxon>
        <taxon>Pleosporomycetidae</taxon>
        <taxon>Pleosporales</taxon>
        <taxon>Pleosporales incertae sedis</taxon>
        <taxon>Lojkania</taxon>
    </lineage>
</organism>
<keyword evidence="3" id="KW-1185">Reference proteome</keyword>
<evidence type="ECO:0000313" key="2">
    <source>
        <dbReference type="EMBL" id="KAF2261754.1"/>
    </source>
</evidence>
<comment type="caution">
    <text evidence="2">The sequence shown here is derived from an EMBL/GenBank/DDBJ whole genome shotgun (WGS) entry which is preliminary data.</text>
</comment>
<name>A0A9P4K951_9PLEO</name>
<gene>
    <name evidence="2" type="ORF">CC78DRAFT_340230</name>
</gene>
<evidence type="ECO:0000256" key="1">
    <source>
        <dbReference type="SAM" id="MobiDB-lite"/>
    </source>
</evidence>